<dbReference type="SUPFAM" id="SSF51905">
    <property type="entry name" value="FAD/NAD(P)-binding domain"/>
    <property type="match status" value="1"/>
</dbReference>
<evidence type="ECO:0000256" key="9">
    <source>
        <dbReference type="ARBA" id="ARBA00049187"/>
    </source>
</evidence>
<comment type="catalytic activity">
    <reaction evidence="9 10">
        <text>N(6)-[(R)-dihydrolipoyl]-L-lysyl-[protein] + NAD(+) = N(6)-[(R)-lipoyl]-L-lysyl-[protein] + NADH + H(+)</text>
        <dbReference type="Rhea" id="RHEA:15045"/>
        <dbReference type="Rhea" id="RHEA-COMP:10474"/>
        <dbReference type="Rhea" id="RHEA-COMP:10475"/>
        <dbReference type="ChEBI" id="CHEBI:15378"/>
        <dbReference type="ChEBI" id="CHEBI:57540"/>
        <dbReference type="ChEBI" id="CHEBI:57945"/>
        <dbReference type="ChEBI" id="CHEBI:83099"/>
        <dbReference type="ChEBI" id="CHEBI:83100"/>
        <dbReference type="EC" id="1.8.1.4"/>
    </reaction>
</comment>
<dbReference type="SUPFAM" id="SSF55424">
    <property type="entry name" value="FAD/NAD-linked reductases, dimerisation (C-terminal) domain"/>
    <property type="match status" value="1"/>
</dbReference>
<comment type="similarity">
    <text evidence="1 10">Belongs to the class-I pyridine nucleotide-disulfide oxidoreductase family.</text>
</comment>
<dbReference type="PROSITE" id="PS00076">
    <property type="entry name" value="PYRIDINE_REDOX_1"/>
    <property type="match status" value="1"/>
</dbReference>
<dbReference type="InterPro" id="IPR012999">
    <property type="entry name" value="Pyr_OxRdtase_I_AS"/>
</dbReference>
<protein>
    <recommendedName>
        <fullName evidence="2 10">Dihydrolipoyl dehydrogenase</fullName>
        <ecNumber evidence="2 10">1.8.1.4</ecNumber>
    </recommendedName>
</protein>
<comment type="caution">
    <text evidence="13">The sequence shown here is derived from an EMBL/GenBank/DDBJ whole genome shotgun (WGS) entry which is preliminary data.</text>
</comment>
<comment type="miscellaneous">
    <text evidence="10">The active site is a redox-active disulfide bond.</text>
</comment>
<proteinExistence type="inferred from homology"/>
<dbReference type="GO" id="GO:0050660">
    <property type="term" value="F:flavin adenine dinucleotide binding"/>
    <property type="evidence" value="ECO:0007669"/>
    <property type="project" value="InterPro"/>
</dbReference>
<dbReference type="InterPro" id="IPR006258">
    <property type="entry name" value="Lipoamide_DH"/>
</dbReference>
<keyword evidence="8 10" id="KW-0676">Redox-active center</keyword>
<evidence type="ECO:0000256" key="6">
    <source>
        <dbReference type="ARBA" id="ARBA00023027"/>
    </source>
</evidence>
<dbReference type="InterPro" id="IPR004099">
    <property type="entry name" value="Pyr_nucl-diS_OxRdtase_dimer"/>
</dbReference>
<name>A0A3A6QHT4_9EURY</name>
<keyword evidence="7" id="KW-1015">Disulfide bond</keyword>
<dbReference type="GO" id="GO:0004148">
    <property type="term" value="F:dihydrolipoyl dehydrogenase (NADH) activity"/>
    <property type="evidence" value="ECO:0007669"/>
    <property type="project" value="UniProtKB-EC"/>
</dbReference>
<dbReference type="InterPro" id="IPR036188">
    <property type="entry name" value="FAD/NAD-bd_sf"/>
</dbReference>
<evidence type="ECO:0000256" key="7">
    <source>
        <dbReference type="ARBA" id="ARBA00023157"/>
    </source>
</evidence>
<keyword evidence="14" id="KW-1185">Reference proteome</keyword>
<evidence type="ECO:0000259" key="11">
    <source>
        <dbReference type="Pfam" id="PF02852"/>
    </source>
</evidence>
<dbReference type="AlphaFoldDB" id="A0A3A6QHT4"/>
<dbReference type="PIRSF" id="PIRSF000350">
    <property type="entry name" value="Mercury_reductase_MerA"/>
    <property type="match status" value="1"/>
</dbReference>
<evidence type="ECO:0000256" key="3">
    <source>
        <dbReference type="ARBA" id="ARBA00022630"/>
    </source>
</evidence>
<gene>
    <name evidence="13" type="primary">lpdA</name>
    <name evidence="13" type="ORF">DP106_01095</name>
</gene>
<dbReference type="PANTHER" id="PTHR22912:SF160">
    <property type="entry name" value="DIHYDROLIPOYL DEHYDROGENASE"/>
    <property type="match status" value="1"/>
</dbReference>
<keyword evidence="3 10" id="KW-0285">Flavoprotein</keyword>
<dbReference type="Pfam" id="PF02852">
    <property type="entry name" value="Pyr_redox_dim"/>
    <property type="match status" value="1"/>
</dbReference>
<evidence type="ECO:0000256" key="5">
    <source>
        <dbReference type="ARBA" id="ARBA00023002"/>
    </source>
</evidence>
<dbReference type="Proteomes" id="UP000281564">
    <property type="component" value="Unassembled WGS sequence"/>
</dbReference>
<evidence type="ECO:0000259" key="12">
    <source>
        <dbReference type="Pfam" id="PF07992"/>
    </source>
</evidence>
<evidence type="ECO:0000256" key="8">
    <source>
        <dbReference type="ARBA" id="ARBA00023284"/>
    </source>
</evidence>
<dbReference type="Gene3D" id="3.50.50.60">
    <property type="entry name" value="FAD/NAD(P)-binding domain"/>
    <property type="match status" value="2"/>
</dbReference>
<evidence type="ECO:0000313" key="14">
    <source>
        <dbReference type="Proteomes" id="UP000281564"/>
    </source>
</evidence>
<dbReference type="InterPro" id="IPR050151">
    <property type="entry name" value="Class-I_Pyr_Nuc-Dis_Oxidored"/>
</dbReference>
<keyword evidence="4 10" id="KW-0274">FAD</keyword>
<dbReference type="Pfam" id="PF07992">
    <property type="entry name" value="Pyr_redox_2"/>
    <property type="match status" value="1"/>
</dbReference>
<dbReference type="InterPro" id="IPR023753">
    <property type="entry name" value="FAD/NAD-binding_dom"/>
</dbReference>
<evidence type="ECO:0000256" key="4">
    <source>
        <dbReference type="ARBA" id="ARBA00022827"/>
    </source>
</evidence>
<reference evidence="13 14" key="1">
    <citation type="submission" date="2018-06" db="EMBL/GenBank/DDBJ databases">
        <title>Halonotius sp. F13-13 a new haloarchaeeon isolated from a solar saltern from Isla Cristina, Huelva, Spain.</title>
        <authorList>
            <person name="Duran-Viseras A."/>
            <person name="Sanchez-Porro C."/>
            <person name="Ventosa A."/>
        </authorList>
    </citation>
    <scope>NUCLEOTIDE SEQUENCE [LARGE SCALE GENOMIC DNA]</scope>
    <source>
        <strain evidence="13 14">CECT 7525</strain>
    </source>
</reference>
<dbReference type="FunFam" id="3.30.390.30:FF:000001">
    <property type="entry name" value="Dihydrolipoyl dehydrogenase"/>
    <property type="match status" value="1"/>
</dbReference>
<dbReference type="InterPro" id="IPR001100">
    <property type="entry name" value="Pyr_nuc-diS_OxRdtase"/>
</dbReference>
<evidence type="ECO:0000256" key="2">
    <source>
        <dbReference type="ARBA" id="ARBA00012608"/>
    </source>
</evidence>
<dbReference type="PRINTS" id="PR00411">
    <property type="entry name" value="PNDRDTASEI"/>
</dbReference>
<keyword evidence="6 10" id="KW-0520">NAD</keyword>
<accession>A0A3A6QHT4</accession>
<comment type="cofactor">
    <cofactor evidence="10">
        <name>FAD</name>
        <dbReference type="ChEBI" id="CHEBI:57692"/>
    </cofactor>
    <text evidence="10">Binds 1 FAD per subunit.</text>
</comment>
<organism evidence="13 14">
    <name type="scientific">Halonotius pteroides</name>
    <dbReference type="NCBI Taxonomy" id="268735"/>
    <lineage>
        <taxon>Archaea</taxon>
        <taxon>Methanobacteriati</taxon>
        <taxon>Methanobacteriota</taxon>
        <taxon>Stenosarchaea group</taxon>
        <taxon>Halobacteria</taxon>
        <taxon>Halobacteriales</taxon>
        <taxon>Haloferacaceae</taxon>
        <taxon>Halonotius</taxon>
    </lineage>
</organism>
<dbReference type="InterPro" id="IPR016156">
    <property type="entry name" value="FAD/NAD-linked_Rdtase_dimer_sf"/>
</dbReference>
<evidence type="ECO:0000256" key="10">
    <source>
        <dbReference type="RuleBase" id="RU003692"/>
    </source>
</evidence>
<keyword evidence="5 10" id="KW-0560">Oxidoreductase</keyword>
<sequence length="489" mass="52290">MGRPNTLLSVFRPIVWNVPSTTDLAVIGAGPGGYTAAIRGAQKGLDVVLVERETVGGVCLNHGCIPAKALIHAAGFQKDIDHWNALGIETGPVDVDYDAIQNWKDSVVDTLDQQVLDSLDHHGVELIEGTARFADSDTLHVDSDGQNTDTSNDSRTIDFETAIIATGSDPIEIPGLEYEQDGVISSREILQVDEVPDEIVVVGGGYIGMEAVTKFTKFGARVKIVEALDRVLTQFEPEIVDSIQETSEMYDDEIYTSTLAQGIEYDNGTPVLVAEQDDEEIRLSGDYIVVAAGRKPNAAYKRLRLDTTGVERTEDGFIEVDDQLRTADDDIMAIGDAAGPPYLAHVAAHEGKVAAAVAAGEERAVDTEYMPTVMYTDPEVATVGLSEAEATEQHNDVLVGRVSMATSGRALTTDKTSGYLKLIADGDEQLLGVRIVGARASDTIAEATLALKMGASLDDLATTMHAHPTFPETLVEAAEAARGEAIHAR</sequence>
<dbReference type="PRINTS" id="PR00368">
    <property type="entry name" value="FADPNR"/>
</dbReference>
<evidence type="ECO:0000256" key="1">
    <source>
        <dbReference type="ARBA" id="ARBA00007532"/>
    </source>
</evidence>
<dbReference type="GO" id="GO:0006103">
    <property type="term" value="P:2-oxoglutarate metabolic process"/>
    <property type="evidence" value="ECO:0007669"/>
    <property type="project" value="TreeGrafter"/>
</dbReference>
<dbReference type="EC" id="1.8.1.4" evidence="2 10"/>
<feature type="domain" description="Pyridine nucleotide-disulphide oxidoreductase dimerisation" evidence="11">
    <location>
        <begin position="370"/>
        <end position="478"/>
    </location>
</feature>
<dbReference type="PANTHER" id="PTHR22912">
    <property type="entry name" value="DISULFIDE OXIDOREDUCTASE"/>
    <property type="match status" value="1"/>
</dbReference>
<dbReference type="NCBIfam" id="TIGR01350">
    <property type="entry name" value="lipoamide_DH"/>
    <property type="match status" value="1"/>
</dbReference>
<dbReference type="Gene3D" id="3.30.390.30">
    <property type="match status" value="1"/>
</dbReference>
<dbReference type="EMBL" id="QMDW01000001">
    <property type="protein sequence ID" value="RJX51937.1"/>
    <property type="molecule type" value="Genomic_DNA"/>
</dbReference>
<evidence type="ECO:0000313" key="13">
    <source>
        <dbReference type="EMBL" id="RJX51937.1"/>
    </source>
</evidence>
<feature type="domain" description="FAD/NAD(P)-binding" evidence="12">
    <location>
        <begin position="23"/>
        <end position="351"/>
    </location>
</feature>